<dbReference type="InterPro" id="IPR011008">
    <property type="entry name" value="Dimeric_a/b-barrel"/>
</dbReference>
<protein>
    <recommendedName>
        <fullName evidence="2">YCII-related domain-containing protein</fullName>
    </recommendedName>
</protein>
<evidence type="ECO:0000313" key="3">
    <source>
        <dbReference type="EMBL" id="QIK62146.1"/>
    </source>
</evidence>
<reference evidence="3 4" key="1">
    <citation type="submission" date="2020-03" db="EMBL/GenBank/DDBJ databases">
        <title>Leucobacter sp. nov., isolated from beetles.</title>
        <authorList>
            <person name="Hyun D.-W."/>
            <person name="Bae J.-W."/>
        </authorList>
    </citation>
    <scope>NUCLEOTIDE SEQUENCE [LARGE SCALE GENOMIC DNA]</scope>
    <source>
        <strain evidence="3 4">HDW9C</strain>
    </source>
</reference>
<dbReference type="KEGG" id="lvi:G7068_02215"/>
<dbReference type="EMBL" id="CP049863">
    <property type="protein sequence ID" value="QIK62146.1"/>
    <property type="molecule type" value="Genomic_DNA"/>
</dbReference>
<dbReference type="SUPFAM" id="SSF54909">
    <property type="entry name" value="Dimeric alpha+beta barrel"/>
    <property type="match status" value="1"/>
</dbReference>
<name>A0A6G7XCF1_9MICO</name>
<accession>A0A6G7XCF1</accession>
<dbReference type="Pfam" id="PF03795">
    <property type="entry name" value="YCII"/>
    <property type="match status" value="1"/>
</dbReference>
<comment type="similarity">
    <text evidence="1">Belongs to the YciI family.</text>
</comment>
<evidence type="ECO:0000313" key="4">
    <source>
        <dbReference type="Proteomes" id="UP000502677"/>
    </source>
</evidence>
<evidence type="ECO:0000259" key="2">
    <source>
        <dbReference type="Pfam" id="PF03795"/>
    </source>
</evidence>
<dbReference type="AlphaFoldDB" id="A0A6G7XCF1"/>
<proteinExistence type="inferred from homology"/>
<dbReference type="PANTHER" id="PTHR37828">
    <property type="entry name" value="GSR2449 PROTEIN"/>
    <property type="match status" value="1"/>
</dbReference>
<dbReference type="PANTHER" id="PTHR37828:SF1">
    <property type="entry name" value="YCII-RELATED DOMAIN-CONTAINING PROTEIN"/>
    <property type="match status" value="1"/>
</dbReference>
<keyword evidence="4" id="KW-1185">Reference proteome</keyword>
<dbReference type="RefSeq" id="WP_166288246.1">
    <property type="nucleotide sequence ID" value="NZ_CP049863.1"/>
</dbReference>
<evidence type="ECO:0000256" key="1">
    <source>
        <dbReference type="ARBA" id="ARBA00007689"/>
    </source>
</evidence>
<feature type="domain" description="YCII-related" evidence="2">
    <location>
        <begin position="2"/>
        <end position="79"/>
    </location>
</feature>
<sequence>MYVIVIDYLAELAQIDEALDSHVSWLEEQYNAGLFLASGRQEPRTGGLIFATGSRSDIEAAISNDPFATLGLARHTMIEFHPSKFGGALASDEVRQALA</sequence>
<dbReference type="Proteomes" id="UP000502677">
    <property type="component" value="Chromosome"/>
</dbReference>
<gene>
    <name evidence="3" type="ORF">G7068_02215</name>
</gene>
<dbReference type="Gene3D" id="3.30.70.1060">
    <property type="entry name" value="Dimeric alpha+beta barrel"/>
    <property type="match status" value="1"/>
</dbReference>
<organism evidence="3 4">
    <name type="scientific">Leucobacter viscericola</name>
    <dbReference type="NCBI Taxonomy" id="2714935"/>
    <lineage>
        <taxon>Bacteria</taxon>
        <taxon>Bacillati</taxon>
        <taxon>Actinomycetota</taxon>
        <taxon>Actinomycetes</taxon>
        <taxon>Micrococcales</taxon>
        <taxon>Microbacteriaceae</taxon>
        <taxon>Leucobacter</taxon>
    </lineage>
</organism>
<dbReference type="InterPro" id="IPR005545">
    <property type="entry name" value="YCII"/>
</dbReference>